<evidence type="ECO:0000256" key="1">
    <source>
        <dbReference type="SAM" id="MobiDB-lite"/>
    </source>
</evidence>
<comment type="caution">
    <text evidence="2">The sequence shown here is derived from an EMBL/GenBank/DDBJ whole genome shotgun (WGS) entry which is preliminary data.</text>
</comment>
<feature type="region of interest" description="Disordered" evidence="1">
    <location>
        <begin position="196"/>
        <end position="243"/>
    </location>
</feature>
<dbReference type="GO" id="GO:0005886">
    <property type="term" value="C:plasma membrane"/>
    <property type="evidence" value="ECO:0007669"/>
    <property type="project" value="InterPro"/>
</dbReference>
<sequence>MEFRGLRPASVDGGEDEGPFFDHKFAASEEGLRRSNNQNGNAAVAAEFAFAGSCSLRRDLALSFSTSGGFFFKGRLVSDDDSTPSSKMQVPACLLKLSAFTFGFHRRAKSASPEADTGAYPASSSASPTQSKFSYKLKVEELPPSAFARNRRYASAASPAGEAANKRKLPGDMLQRYLSKIKSLYMRISKRFDRDGKVRPGAGEGWGDQIKHQRSSASSRLSKSRSTSARASVRSTPPGARRLDDTLLEQQDGIQGAIAHCKRSLNKGNNTKELAPSFPCAIRRPRFYFRLALSGSSESEAGPTAVARDSRMPSAAKDYLQPDVRRDCYSTFIRTD</sequence>
<protein>
    <recommendedName>
        <fullName evidence="4">Membrane-associated kinase regulator 2</fullName>
    </recommendedName>
</protein>
<dbReference type="Proteomes" id="UP000734854">
    <property type="component" value="Unassembled WGS sequence"/>
</dbReference>
<dbReference type="PANTHER" id="PTHR33929">
    <property type="entry name" value="MEMBRANE-ASSOCIATED KINASE REGULATOR 2-RELATED"/>
    <property type="match status" value="1"/>
</dbReference>
<reference evidence="2 3" key="1">
    <citation type="submission" date="2020-08" db="EMBL/GenBank/DDBJ databases">
        <title>Plant Genome Project.</title>
        <authorList>
            <person name="Zhang R.-G."/>
        </authorList>
    </citation>
    <scope>NUCLEOTIDE SEQUENCE [LARGE SCALE GENOMIC DNA]</scope>
    <source>
        <tissue evidence="2">Rhizome</tissue>
    </source>
</reference>
<dbReference type="AlphaFoldDB" id="A0A8J5M434"/>
<dbReference type="InterPro" id="IPR039619">
    <property type="entry name" value="MAKR2/5"/>
</dbReference>
<feature type="compositionally biased region" description="Low complexity" evidence="1">
    <location>
        <begin position="215"/>
        <end position="235"/>
    </location>
</feature>
<gene>
    <name evidence="2" type="ORF">ZIOFF_007646</name>
</gene>
<evidence type="ECO:0008006" key="4">
    <source>
        <dbReference type="Google" id="ProtNLM"/>
    </source>
</evidence>
<name>A0A8J5M434_ZINOF</name>
<organism evidence="2 3">
    <name type="scientific">Zingiber officinale</name>
    <name type="common">Ginger</name>
    <name type="synonym">Amomum zingiber</name>
    <dbReference type="NCBI Taxonomy" id="94328"/>
    <lineage>
        <taxon>Eukaryota</taxon>
        <taxon>Viridiplantae</taxon>
        <taxon>Streptophyta</taxon>
        <taxon>Embryophyta</taxon>
        <taxon>Tracheophyta</taxon>
        <taxon>Spermatophyta</taxon>
        <taxon>Magnoliopsida</taxon>
        <taxon>Liliopsida</taxon>
        <taxon>Zingiberales</taxon>
        <taxon>Zingiberaceae</taxon>
        <taxon>Zingiber</taxon>
    </lineage>
</organism>
<evidence type="ECO:0000313" key="2">
    <source>
        <dbReference type="EMBL" id="KAG6533771.1"/>
    </source>
</evidence>
<dbReference type="PANTHER" id="PTHR33929:SF7">
    <property type="entry name" value="OS05G0584400 PROTEIN"/>
    <property type="match status" value="1"/>
</dbReference>
<accession>A0A8J5M434</accession>
<keyword evidence="3" id="KW-1185">Reference proteome</keyword>
<proteinExistence type="predicted"/>
<evidence type="ECO:0000313" key="3">
    <source>
        <dbReference type="Proteomes" id="UP000734854"/>
    </source>
</evidence>
<dbReference type="EMBL" id="JACMSC010000002">
    <property type="protein sequence ID" value="KAG6533771.1"/>
    <property type="molecule type" value="Genomic_DNA"/>
</dbReference>